<evidence type="ECO:0000256" key="1">
    <source>
        <dbReference type="ARBA" id="ARBA00022741"/>
    </source>
</evidence>
<evidence type="ECO:0000313" key="4">
    <source>
        <dbReference type="Proteomes" id="UP000310158"/>
    </source>
</evidence>
<evidence type="ECO:0000313" key="3">
    <source>
        <dbReference type="EMBL" id="THH03832.1"/>
    </source>
</evidence>
<comment type="caution">
    <text evidence="3">The sequence shown here is derived from an EMBL/GenBank/DDBJ whole genome shotgun (WGS) entry which is preliminary data.</text>
</comment>
<keyword evidence="1" id="KW-0547">Nucleotide-binding</keyword>
<dbReference type="GO" id="GO:0140662">
    <property type="term" value="F:ATP-dependent protein folding chaperone"/>
    <property type="evidence" value="ECO:0007669"/>
    <property type="project" value="InterPro"/>
</dbReference>
<keyword evidence="4" id="KW-1185">Reference proteome</keyword>
<dbReference type="EMBL" id="SGPL01001263">
    <property type="protein sequence ID" value="THH03832.1"/>
    <property type="molecule type" value="Genomic_DNA"/>
</dbReference>
<dbReference type="Pfam" id="PF00012">
    <property type="entry name" value="HSP70"/>
    <property type="match status" value="1"/>
</dbReference>
<evidence type="ECO:0000256" key="2">
    <source>
        <dbReference type="ARBA" id="ARBA00022840"/>
    </source>
</evidence>
<dbReference type="OrthoDB" id="3221276at2759"/>
<sequence length="120" mass="13403">MAIQRIIREAAEEGKPSSMLQMEVGLPCIVIDMSRLRQINSKLNSSQFEALIALTQQPLEPCTKALSDAGIKANVLRGCLRATIHHHSLSIPTHSNMLYEKKINWNGQKMALCQNDHEPV</sequence>
<protein>
    <submittedName>
        <fullName evidence="3">Uncharacterized protein</fullName>
    </submittedName>
</protein>
<keyword evidence="2" id="KW-0067">ATP-binding</keyword>
<dbReference type="AlphaFoldDB" id="A0A4S4KY58"/>
<name>A0A4S4KY58_9AGAM</name>
<dbReference type="Proteomes" id="UP000310158">
    <property type="component" value="Unassembled WGS sequence"/>
</dbReference>
<organism evidence="3 4">
    <name type="scientific">Bondarzewia mesenterica</name>
    <dbReference type="NCBI Taxonomy" id="1095465"/>
    <lineage>
        <taxon>Eukaryota</taxon>
        <taxon>Fungi</taxon>
        <taxon>Dikarya</taxon>
        <taxon>Basidiomycota</taxon>
        <taxon>Agaricomycotina</taxon>
        <taxon>Agaricomycetes</taxon>
        <taxon>Russulales</taxon>
        <taxon>Bondarzewiaceae</taxon>
        <taxon>Bondarzewia</taxon>
    </lineage>
</organism>
<proteinExistence type="predicted"/>
<accession>A0A4S4KY58</accession>
<dbReference type="GO" id="GO:0005524">
    <property type="term" value="F:ATP binding"/>
    <property type="evidence" value="ECO:0007669"/>
    <property type="project" value="UniProtKB-KW"/>
</dbReference>
<dbReference type="InterPro" id="IPR013126">
    <property type="entry name" value="Hsp_70_fam"/>
</dbReference>
<gene>
    <name evidence="3" type="ORF">EW146_g10332</name>
</gene>
<reference evidence="3 4" key="1">
    <citation type="submission" date="2019-02" db="EMBL/GenBank/DDBJ databases">
        <title>Genome sequencing of the rare red list fungi Bondarzewia mesenterica.</title>
        <authorList>
            <person name="Buettner E."/>
            <person name="Kellner H."/>
        </authorList>
    </citation>
    <scope>NUCLEOTIDE SEQUENCE [LARGE SCALE GENOMIC DNA]</scope>
    <source>
        <strain evidence="3 4">DSM 108281</strain>
    </source>
</reference>